<keyword evidence="2" id="KW-1185">Reference proteome</keyword>
<gene>
    <name evidence="1" type="ORF">J2I46_14570</name>
</gene>
<dbReference type="SUPFAM" id="SSF51726">
    <property type="entry name" value="UROD/MetE-like"/>
    <property type="match status" value="1"/>
</dbReference>
<evidence type="ECO:0000313" key="1">
    <source>
        <dbReference type="EMBL" id="MBO0949817.1"/>
    </source>
</evidence>
<protein>
    <recommendedName>
        <fullName evidence="3">Methionine synthase</fullName>
    </recommendedName>
</protein>
<evidence type="ECO:0000313" key="2">
    <source>
        <dbReference type="Proteomes" id="UP000664628"/>
    </source>
</evidence>
<sequence>MSTEVQSGLLADGPAMNQAKRRALLVGSMPFSDEETCMERALSALGPALFCLPDGEIGEKTPAFPKGNRIAWVVYAIEKLTQDPQSWKVVKEPVRSTVDGMAVNYDSFQKLQPRYSPADMPAHVQLGYDEFFRRSYPIFQRLRTQHNLPDLKFQLGVPTGFAMGFAFANPITWLRYTNAFNTVIAREVNAVLAQAGHDVVVQIEVPPELYAAYKLPAPLMGLALRPILDLLSKITPGARIGMHLCLGDFHNEALVHPKTLDKMVAFSNRLVQAWPAQHELIYVHYPFAEGITPPTTKASYYAPLQTIVLPETTRFVAGFVHEKCTLAENQHILKSIETAYGQPVDVACSCGLGRRTPGTATELLATMARLTTM</sequence>
<comment type="caution">
    <text evidence="1">The sequence shown here is derived from an EMBL/GenBank/DDBJ whole genome shotgun (WGS) entry which is preliminary data.</text>
</comment>
<dbReference type="RefSeq" id="WP_207329779.1">
    <property type="nucleotide sequence ID" value="NZ_JAFMYW010000004.1"/>
</dbReference>
<dbReference type="InterPro" id="IPR038071">
    <property type="entry name" value="UROD/MetE-like_sf"/>
</dbReference>
<evidence type="ECO:0008006" key="3">
    <source>
        <dbReference type="Google" id="ProtNLM"/>
    </source>
</evidence>
<accession>A0ABS3JLN4</accession>
<organism evidence="1 2">
    <name type="scientific">Fibrella forsythiae</name>
    <dbReference type="NCBI Taxonomy" id="2817061"/>
    <lineage>
        <taxon>Bacteria</taxon>
        <taxon>Pseudomonadati</taxon>
        <taxon>Bacteroidota</taxon>
        <taxon>Cytophagia</taxon>
        <taxon>Cytophagales</taxon>
        <taxon>Spirosomataceae</taxon>
        <taxon>Fibrella</taxon>
    </lineage>
</organism>
<dbReference type="Proteomes" id="UP000664628">
    <property type="component" value="Unassembled WGS sequence"/>
</dbReference>
<reference evidence="1 2" key="1">
    <citation type="submission" date="2021-03" db="EMBL/GenBank/DDBJ databases">
        <title>Fibrella sp. HMF5405 genome sequencing and assembly.</title>
        <authorList>
            <person name="Kang H."/>
            <person name="Kim H."/>
            <person name="Bae S."/>
            <person name="Joh K."/>
        </authorList>
    </citation>
    <scope>NUCLEOTIDE SEQUENCE [LARGE SCALE GENOMIC DNA]</scope>
    <source>
        <strain evidence="1 2">HMF5405</strain>
    </source>
</reference>
<dbReference type="EMBL" id="JAFMYW010000004">
    <property type="protein sequence ID" value="MBO0949817.1"/>
    <property type="molecule type" value="Genomic_DNA"/>
</dbReference>
<proteinExistence type="predicted"/>
<name>A0ABS3JLN4_9BACT</name>